<evidence type="ECO:0000259" key="6">
    <source>
        <dbReference type="Pfam" id="PF11916"/>
    </source>
</evidence>
<comment type="similarity">
    <text evidence="2">Belongs to the VAC14 family.</text>
</comment>
<evidence type="ECO:0000256" key="2">
    <source>
        <dbReference type="ARBA" id="ARBA00010225"/>
    </source>
</evidence>
<dbReference type="SUPFAM" id="SSF48371">
    <property type="entry name" value="ARM repeat"/>
    <property type="match status" value="1"/>
</dbReference>
<dbReference type="Pfam" id="PF12755">
    <property type="entry name" value="Vac14_Fab1_bd"/>
    <property type="match status" value="1"/>
</dbReference>
<feature type="region of interest" description="Disordered" evidence="5">
    <location>
        <begin position="791"/>
        <end position="855"/>
    </location>
</feature>
<evidence type="ECO:0000256" key="5">
    <source>
        <dbReference type="SAM" id="MobiDB-lite"/>
    </source>
</evidence>
<feature type="compositionally biased region" description="Polar residues" evidence="5">
    <location>
        <begin position="339"/>
        <end position="350"/>
    </location>
</feature>
<feature type="compositionally biased region" description="Low complexity" evidence="5">
    <location>
        <begin position="946"/>
        <end position="959"/>
    </location>
</feature>
<protein>
    <recommendedName>
        <fullName evidence="6">Vacuolar protein 14 C-terminal Fig4-binding domain-containing protein</fullName>
    </recommendedName>
</protein>
<evidence type="ECO:0000256" key="4">
    <source>
        <dbReference type="ARBA" id="ARBA00023136"/>
    </source>
</evidence>
<keyword evidence="4" id="KW-0472">Membrane</keyword>
<dbReference type="InterPro" id="IPR011989">
    <property type="entry name" value="ARM-like"/>
</dbReference>
<name>A0AAD5SZG6_9FUNG</name>
<gene>
    <name evidence="7" type="ORF">HK100_012660</name>
</gene>
<dbReference type="GO" id="GO:0070772">
    <property type="term" value="C:PAS complex"/>
    <property type="evidence" value="ECO:0007669"/>
    <property type="project" value="InterPro"/>
</dbReference>
<dbReference type="InterPro" id="IPR026825">
    <property type="entry name" value="Vac14"/>
</dbReference>
<keyword evidence="8" id="KW-1185">Reference proteome</keyword>
<feature type="region of interest" description="Disordered" evidence="5">
    <location>
        <begin position="935"/>
        <end position="959"/>
    </location>
</feature>
<evidence type="ECO:0000313" key="7">
    <source>
        <dbReference type="EMBL" id="KAJ3120763.1"/>
    </source>
</evidence>
<feature type="region of interest" description="Disordered" evidence="5">
    <location>
        <begin position="332"/>
        <end position="374"/>
    </location>
</feature>
<dbReference type="InterPro" id="IPR016024">
    <property type="entry name" value="ARM-type_fold"/>
</dbReference>
<evidence type="ECO:0000313" key="8">
    <source>
        <dbReference type="Proteomes" id="UP001211907"/>
    </source>
</evidence>
<dbReference type="GO" id="GO:0000329">
    <property type="term" value="C:fungal-type vacuole membrane"/>
    <property type="evidence" value="ECO:0007669"/>
    <property type="project" value="TreeGrafter"/>
</dbReference>
<dbReference type="InterPro" id="IPR021841">
    <property type="entry name" value="VAC14_Fig4p-bd"/>
</dbReference>
<sequence length="1060" mass="112960">MADVLGPHLCKLLQEKLYDKRKTAALEIERLVRDAMAVNNKDRVEQIIKAIVVEFAYSTVANARNGGLIGLAAVAIALGAEQLVVRLDSIVPPILACFADSDMRVRYYACESMYNVVKVARRSVLVFFNEIFDAVSRLVADPDPSVKTGTDMLDSLVKDVVCEYAEFTSIAQRTVATNLSQSISLPAHSFPPAPGSVAPPTEAFNLPRFIPLLGERIKTVNPFTRMFLLQWIKTLDSVPHLELVTYLPEFLDGLLIYLSDNNLDIRTAASNVLGEFLKEIHDCIRAQKEHGVFNVIGKRDNTGASRRISADLSLSPEKLQAQQIQRVRAYSVGERPQSLRPTSPAATAVQNDDHSLKKNPSSVSLSSTFSADSKSKPVSTTVVLDIGRIISILVPYLTPTKPPTSSSSTAGAAAPSYSASSSVASSVYTDEETQATALRWVHEFIATVHAQVMVPFAPDLAVAILPNLAHSVTPIRNLASETNVGLFRLVLDYADFGGDSGSIKDGSNISSGLTSSSIEAFDVRVAVRGLVRQFGDGSSEQTRIACMEWLIMLHRKAPKKVMDSEDIMFNSLLSLLSDTSEEVVKRDLQLLAQIAVSSDEDYFVRFLSNLLELFSVDKRLVEARGSLIIRHLCLTLNPEKMFRSFAEILEKEEDLEFASTMVQHLNLILVTAPELSDMRRRLKNLESRLLEPQTHPYLFKCLFGVLMLLPQSSAFATLRNRLNSVGSMVMLYGNSGPLGPGGSSGSTSSGVLSVSGTIGGPSVKVRSSNFSREGISLKWNDLLLHFRNVQSRHERSRRVGGSTSANNSSSVKRTTSSATGLRRRSNFTGNTSSGGGSLLRPTRQPSIPGIGSLALSSSQTTMTSSVNSGVSAATTSTAASTTAVIATAAATPSNVISAVASNVTANANVSEVAIVQNANSGSTLLVSGNSVLVSSPTSLPGKIRPQQQDSQQSSNGSINVSSFSLEVPSYEVVPATERQDSTSKSNAGATDTLGGGVGIGGNTVDTGGGIEGSALGGGDAGGGARKNASNAGSPIGSNGVLSGHTKSEVKKTTTAWGQRK</sequence>
<feature type="compositionally biased region" description="Polar residues" evidence="5">
    <location>
        <begin position="358"/>
        <end position="374"/>
    </location>
</feature>
<evidence type="ECO:0000256" key="3">
    <source>
        <dbReference type="ARBA" id="ARBA00022737"/>
    </source>
</evidence>
<dbReference type="GO" id="GO:0006661">
    <property type="term" value="P:phosphatidylinositol biosynthetic process"/>
    <property type="evidence" value="ECO:0007669"/>
    <property type="project" value="InterPro"/>
</dbReference>
<accession>A0AAD5SZG6</accession>
<proteinExistence type="inferred from homology"/>
<evidence type="ECO:0000256" key="1">
    <source>
        <dbReference type="ARBA" id="ARBA00004308"/>
    </source>
</evidence>
<feature type="compositionally biased region" description="Polar residues" evidence="5">
    <location>
        <begin position="801"/>
        <end position="819"/>
    </location>
</feature>
<keyword evidence="3" id="KW-0677">Repeat</keyword>
<feature type="domain" description="Vacuolar protein 14 C-terminal Fig4-binding" evidence="6">
    <location>
        <begin position="619"/>
        <end position="687"/>
    </location>
</feature>
<dbReference type="Gene3D" id="1.25.10.10">
    <property type="entry name" value="Leucine-rich Repeat Variant"/>
    <property type="match status" value="3"/>
</dbReference>
<dbReference type="PANTHER" id="PTHR16023:SF0">
    <property type="entry name" value="PROTEIN VAC14 HOMOLOG"/>
    <property type="match status" value="1"/>
</dbReference>
<feature type="region of interest" description="Disordered" evidence="5">
    <location>
        <begin position="975"/>
        <end position="1060"/>
    </location>
</feature>
<dbReference type="Pfam" id="PF11916">
    <property type="entry name" value="Vac14_Fig4_bd"/>
    <property type="match status" value="2"/>
</dbReference>
<reference evidence="7" key="1">
    <citation type="submission" date="2020-05" db="EMBL/GenBank/DDBJ databases">
        <title>Phylogenomic resolution of chytrid fungi.</title>
        <authorList>
            <person name="Stajich J.E."/>
            <person name="Amses K."/>
            <person name="Simmons R."/>
            <person name="Seto K."/>
            <person name="Myers J."/>
            <person name="Bonds A."/>
            <person name="Quandt C.A."/>
            <person name="Barry K."/>
            <person name="Liu P."/>
            <person name="Grigoriev I."/>
            <person name="Longcore J.E."/>
            <person name="James T.Y."/>
        </authorList>
    </citation>
    <scope>NUCLEOTIDE SEQUENCE</scope>
    <source>
        <strain evidence="7">JEL0513</strain>
    </source>
</reference>
<comment type="caution">
    <text evidence="7">The sequence shown here is derived from an EMBL/GenBank/DDBJ whole genome shotgun (WGS) entry which is preliminary data.</text>
</comment>
<dbReference type="AlphaFoldDB" id="A0AAD5SZG6"/>
<feature type="compositionally biased region" description="Polar residues" evidence="5">
    <location>
        <begin position="1027"/>
        <end position="1040"/>
    </location>
</feature>
<dbReference type="GO" id="GO:0010008">
    <property type="term" value="C:endosome membrane"/>
    <property type="evidence" value="ECO:0007669"/>
    <property type="project" value="TreeGrafter"/>
</dbReference>
<dbReference type="Proteomes" id="UP001211907">
    <property type="component" value="Unassembled WGS sequence"/>
</dbReference>
<feature type="domain" description="Vacuolar protein 14 C-terminal Fig4-binding" evidence="6">
    <location>
        <begin position="688"/>
        <end position="725"/>
    </location>
</feature>
<organism evidence="7 8">
    <name type="scientific">Physocladia obscura</name>
    <dbReference type="NCBI Taxonomy" id="109957"/>
    <lineage>
        <taxon>Eukaryota</taxon>
        <taxon>Fungi</taxon>
        <taxon>Fungi incertae sedis</taxon>
        <taxon>Chytridiomycota</taxon>
        <taxon>Chytridiomycota incertae sedis</taxon>
        <taxon>Chytridiomycetes</taxon>
        <taxon>Chytridiales</taxon>
        <taxon>Chytriomycetaceae</taxon>
        <taxon>Physocladia</taxon>
    </lineage>
</organism>
<comment type="subcellular location">
    <subcellularLocation>
        <location evidence="1">Endomembrane system</location>
    </subcellularLocation>
</comment>
<feature type="compositionally biased region" description="Gly residues" evidence="5">
    <location>
        <begin position="993"/>
        <end position="1024"/>
    </location>
</feature>
<dbReference type="PANTHER" id="PTHR16023">
    <property type="entry name" value="TAX1 BINDING PROTEIN-RELATED"/>
    <property type="match status" value="1"/>
</dbReference>
<dbReference type="EMBL" id="JADGJH010000938">
    <property type="protein sequence ID" value="KAJ3120763.1"/>
    <property type="molecule type" value="Genomic_DNA"/>
</dbReference>